<keyword evidence="2" id="KW-0677">Repeat</keyword>
<dbReference type="EMBL" id="OU594962">
    <property type="protein sequence ID" value="CAG9285959.1"/>
    <property type="molecule type" value="Genomic_DNA"/>
</dbReference>
<evidence type="ECO:0000256" key="1">
    <source>
        <dbReference type="ARBA" id="ARBA00022574"/>
    </source>
</evidence>
<feature type="region of interest" description="Disordered" evidence="4">
    <location>
        <begin position="1"/>
        <end position="26"/>
    </location>
</feature>
<evidence type="ECO:0000256" key="4">
    <source>
        <dbReference type="SAM" id="MobiDB-lite"/>
    </source>
</evidence>
<reference evidence="6" key="1">
    <citation type="submission" date="2022-02" db="EMBL/GenBank/DDBJ databases">
        <authorList>
            <person name="Giguere J D."/>
        </authorList>
    </citation>
    <scope>NUCLEOTIDE SEQUENCE</scope>
    <source>
        <strain evidence="6">CCAP 1055/1</strain>
    </source>
</reference>
<dbReference type="SUPFAM" id="SSF50978">
    <property type="entry name" value="WD40 repeat-like"/>
    <property type="match status" value="1"/>
</dbReference>
<dbReference type="PRINTS" id="PR00320">
    <property type="entry name" value="GPROTEINBRPT"/>
</dbReference>
<name>A0A8J9X8D3_PHATR</name>
<organism evidence="6">
    <name type="scientific">Phaeodactylum tricornutum</name>
    <name type="common">Diatom</name>
    <dbReference type="NCBI Taxonomy" id="2850"/>
    <lineage>
        <taxon>Eukaryota</taxon>
        <taxon>Sar</taxon>
        <taxon>Stramenopiles</taxon>
        <taxon>Ochrophyta</taxon>
        <taxon>Bacillariophyta</taxon>
        <taxon>Bacillariophyceae</taxon>
        <taxon>Bacillariophycidae</taxon>
        <taxon>Naviculales</taxon>
        <taxon>Phaeodactylaceae</taxon>
        <taxon>Phaeodactylum</taxon>
    </lineage>
</organism>
<dbReference type="InterPro" id="IPR015943">
    <property type="entry name" value="WD40/YVTN_repeat-like_dom_sf"/>
</dbReference>
<dbReference type="PROSITE" id="PS50082">
    <property type="entry name" value="WD_REPEATS_2"/>
    <property type="match status" value="5"/>
</dbReference>
<accession>A0A8J9X8D3</accession>
<dbReference type="InterPro" id="IPR001680">
    <property type="entry name" value="WD40_rpt"/>
</dbReference>
<dbReference type="InterPro" id="IPR050349">
    <property type="entry name" value="WD_LIS1/nudF_dynein_reg"/>
</dbReference>
<dbReference type="PROSITE" id="PS00678">
    <property type="entry name" value="WD_REPEATS_1"/>
    <property type="match status" value="3"/>
</dbReference>
<dbReference type="InterPro" id="IPR020472">
    <property type="entry name" value="WD40_PAC1"/>
</dbReference>
<evidence type="ECO:0000256" key="2">
    <source>
        <dbReference type="ARBA" id="ARBA00022737"/>
    </source>
</evidence>
<dbReference type="OMA" id="CKGHDTA"/>
<dbReference type="AlphaFoldDB" id="A0A8J9X8D3"/>
<feature type="repeat" description="WD" evidence="3">
    <location>
        <begin position="237"/>
        <end position="268"/>
    </location>
</feature>
<dbReference type="Gene3D" id="2.130.10.10">
    <property type="entry name" value="YVTN repeat-like/Quinoprotein amine dehydrogenase"/>
    <property type="match status" value="1"/>
</dbReference>
<sequence length="379" mass="41010">MTGDEASSPTLTATPSKKRAFVSAPPDRGGYHNLSLYGEHKRAVSSVKFAPDRLCKSSHALCASASADGSVRLWDLSQDMYESLPTMTTSTTVVGDAPLASATKQLQPVVTCLGHSRGINEVCWNPTSPLLATASDDKTIRVWDAVTGDALVEFRGHDNFVFCVDQKQSMLVSGSFDETVKLWDVRSGECVSTLPAHSDPVTAVSFNRDGTCVCSASHDGLIRIWDVATGECLKTIYAAKNPPVSHITYSPNGKYVLAGTLDSMLRLWPVNRIGSSKCAKTYQSELHHVNNKYSVVSTFTYDGNIVTGSETGKICLYDLQSRQIQQVLECHEGPVLAVAAHDKLPLLASGGMTADRRVEFWAKPPQGMDGQPAIKRARD</sequence>
<feature type="repeat" description="WD" evidence="3">
    <location>
        <begin position="194"/>
        <end position="235"/>
    </location>
</feature>
<evidence type="ECO:0000259" key="5">
    <source>
        <dbReference type="Pfam" id="PF25175"/>
    </source>
</evidence>
<dbReference type="PANTHER" id="PTHR44129">
    <property type="entry name" value="WD REPEAT-CONTAINING PROTEIN POP1"/>
    <property type="match status" value="1"/>
</dbReference>
<dbReference type="InterPro" id="IPR036322">
    <property type="entry name" value="WD40_repeat_dom_sf"/>
</dbReference>
<protein>
    <recommendedName>
        <fullName evidence="5">WDR5-like beta-propeller domain-containing protein</fullName>
    </recommendedName>
</protein>
<evidence type="ECO:0000256" key="3">
    <source>
        <dbReference type="PROSITE-ProRule" id="PRU00221"/>
    </source>
</evidence>
<dbReference type="InterPro" id="IPR019775">
    <property type="entry name" value="WD40_repeat_CS"/>
</dbReference>
<dbReference type="InterPro" id="IPR059122">
    <property type="entry name" value="Beta-prop_WDR5-like"/>
</dbReference>
<feature type="repeat" description="WD" evidence="3">
    <location>
        <begin position="154"/>
        <end position="193"/>
    </location>
</feature>
<dbReference type="PROSITE" id="PS50294">
    <property type="entry name" value="WD_REPEATS_REGION"/>
    <property type="match status" value="5"/>
</dbReference>
<dbReference type="Pfam" id="PF25175">
    <property type="entry name" value="Beta-prop_WDR5"/>
    <property type="match status" value="1"/>
</dbReference>
<proteinExistence type="predicted"/>
<dbReference type="SMART" id="SM00320">
    <property type="entry name" value="WD40"/>
    <property type="match status" value="7"/>
</dbReference>
<feature type="compositionally biased region" description="Polar residues" evidence="4">
    <location>
        <begin position="1"/>
        <end position="15"/>
    </location>
</feature>
<feature type="repeat" description="WD" evidence="3">
    <location>
        <begin position="112"/>
        <end position="153"/>
    </location>
</feature>
<gene>
    <name evidence="6" type="ORF">PTTT1_LOCUS30766</name>
</gene>
<dbReference type="CDD" id="cd00200">
    <property type="entry name" value="WD40"/>
    <property type="match status" value="1"/>
</dbReference>
<keyword evidence="1 3" id="KW-0853">WD repeat</keyword>
<feature type="repeat" description="WD" evidence="3">
    <location>
        <begin position="37"/>
        <end position="77"/>
    </location>
</feature>
<feature type="domain" description="WDR5-like beta-propeller" evidence="5">
    <location>
        <begin position="39"/>
        <end position="361"/>
    </location>
</feature>
<dbReference type="Proteomes" id="UP000836788">
    <property type="component" value="Chromosome 21"/>
</dbReference>
<evidence type="ECO:0000313" key="6">
    <source>
        <dbReference type="EMBL" id="CAG9285959.1"/>
    </source>
</evidence>